<dbReference type="InterPro" id="IPR011033">
    <property type="entry name" value="PRC_barrel-like_sf"/>
</dbReference>
<dbReference type="SUPFAM" id="SSF50346">
    <property type="entry name" value="PRC-barrel domain"/>
    <property type="match status" value="1"/>
</dbReference>
<keyword evidence="1" id="KW-0732">Signal</keyword>
<name>A0A1I2X490_9RHOB</name>
<reference evidence="3 4" key="1">
    <citation type="submission" date="2016-10" db="EMBL/GenBank/DDBJ databases">
        <authorList>
            <person name="de Groot N.N."/>
        </authorList>
    </citation>
    <scope>NUCLEOTIDE SEQUENCE [LARGE SCALE GENOMIC DNA]</scope>
    <source>
        <strain evidence="3 4">DSM 8537</strain>
    </source>
</reference>
<evidence type="ECO:0000313" key="3">
    <source>
        <dbReference type="EMBL" id="SFH08338.1"/>
    </source>
</evidence>
<dbReference type="Pfam" id="PF05239">
    <property type="entry name" value="PRC"/>
    <property type="match status" value="1"/>
</dbReference>
<feature type="chain" id="PRO_5010249483" evidence="1">
    <location>
        <begin position="28"/>
        <end position="143"/>
    </location>
</feature>
<accession>A0A1I2X490</accession>
<dbReference type="Gene3D" id="2.30.30.240">
    <property type="entry name" value="PRC-barrel domain"/>
    <property type="match status" value="1"/>
</dbReference>
<keyword evidence="4" id="KW-1185">Reference proteome</keyword>
<dbReference type="Proteomes" id="UP000183635">
    <property type="component" value="Unassembled WGS sequence"/>
</dbReference>
<evidence type="ECO:0000259" key="2">
    <source>
        <dbReference type="Pfam" id="PF05239"/>
    </source>
</evidence>
<organism evidence="3 4">
    <name type="scientific">Paracoccus aminovorans</name>
    <dbReference type="NCBI Taxonomy" id="34004"/>
    <lineage>
        <taxon>Bacteria</taxon>
        <taxon>Pseudomonadati</taxon>
        <taxon>Pseudomonadota</taxon>
        <taxon>Alphaproteobacteria</taxon>
        <taxon>Rhodobacterales</taxon>
        <taxon>Paracoccaceae</taxon>
        <taxon>Paracoccus</taxon>
    </lineage>
</organism>
<dbReference type="AlphaFoldDB" id="A0A1I2X490"/>
<evidence type="ECO:0000256" key="1">
    <source>
        <dbReference type="SAM" id="SignalP"/>
    </source>
</evidence>
<dbReference type="STRING" id="34004.SAMN04488021_10177"/>
<evidence type="ECO:0000313" key="4">
    <source>
        <dbReference type="Proteomes" id="UP000183635"/>
    </source>
</evidence>
<protein>
    <submittedName>
        <fullName evidence="3">PRC-barrel domain-containing protein</fullName>
    </submittedName>
</protein>
<feature type="domain" description="PRC-barrel" evidence="2">
    <location>
        <begin position="57"/>
        <end position="109"/>
    </location>
</feature>
<dbReference type="EMBL" id="FOPU01000001">
    <property type="protein sequence ID" value="SFH08338.1"/>
    <property type="molecule type" value="Genomic_DNA"/>
</dbReference>
<feature type="signal peptide" evidence="1">
    <location>
        <begin position="1"/>
        <end position="27"/>
    </location>
</feature>
<sequence>MRKHVKFALLSAAMLATAPAMLTPALAQTTESPAAPVAVVGLPEGFVYVESSAVTGDEMKGIHLYDLAGDKIAKVEDIVIGPDDKVAGVLVDVGGFLGLGAHKVELKPDQLQVYKNANKKEFRAYTPLTKDELKALPEYKGAQ</sequence>
<dbReference type="RefSeq" id="WP_170848873.1">
    <property type="nucleotide sequence ID" value="NZ_CBCRYP010000005.1"/>
</dbReference>
<gene>
    <name evidence="3" type="ORF">SAMN04488021_10177</name>
</gene>
<proteinExistence type="predicted"/>
<dbReference type="InterPro" id="IPR027275">
    <property type="entry name" value="PRC-brl_dom"/>
</dbReference>